<reference evidence="2 3" key="1">
    <citation type="submission" date="2024-10" db="EMBL/GenBank/DDBJ databases">
        <authorList>
            <person name="Yibar A."/>
            <person name="Saticioglu I.B."/>
            <person name="Duman M."/>
            <person name="Ajmi N."/>
            <person name="Gurler F."/>
            <person name="Ay H."/>
            <person name="Onuk E."/>
            <person name="Guler S."/>
            <person name="Romalde J.L."/>
        </authorList>
    </citation>
    <scope>NUCLEOTIDE SEQUENCE [LARGE SCALE GENOMIC DNA]</scope>
    <source>
        <strain evidence="2 3">1-TCBS-A</strain>
    </source>
</reference>
<evidence type="ECO:0000313" key="3">
    <source>
        <dbReference type="Proteomes" id="UP001607221"/>
    </source>
</evidence>
<evidence type="ECO:0000259" key="1">
    <source>
        <dbReference type="Pfam" id="PF12571"/>
    </source>
</evidence>
<sequence>MSQILTNALATYKAQQEAAEQPVILDQIVFAYVPGIDPEAPIDPNSTLPPEEQIVYRYDIPSQNKGFINPDAVVYSCLLGTDIGTWTYNSIYLVNSELNLAGSIITTPDQVKVAADPTNGIEGDTLVRNIVTTYANAQELTQITVAAEVWQLDFTLRLAAMDERVRQINLDEYGHASFFEDGWKVTHTAGATSATISPGVGYVGGLKSVLSSMHTLDLTGITLPKTVYVVSTFQGQANSAWETTSEIRVETSLDETFTENGYTYYSAPLALLSSSSDADDLRQMNKETGFVKTSDISQEINGTNPEKVASEKALSKGLETKFSKYGGTLEGSLVVASNSSVIHDSQDMLSYFLGKVDGNNNWYIGKVANDDTLRLYSYRLAKGLLIDTEGFKVTDNGTYKVYHEGNKPNSSDVGAYSKQESDNKYFPYSGGTINGSNGGLALKTTNTINYILAKSKDNDNQWYVGKPSSTTDEVRLFSYLANKGLLIDSEAIKVIHGSYKYKIYHEGNKPNSSDVGSYSKQESDNKYFPYSGGTIEGSLIVNSLSQITHNSQNSFSYFLGKVNDANNWYVGKPGSAEDLRLYSYTLQKGFLVDTEGAKVADNGTYRIYHEGYKPSSSDIGALSKSQALGHDQSYYSTKSTGDKNIVREANVLYTNNTARPIYVNIAGYISNGSNTKHAFLVDGNIAYERTSNNDSQSNISAIVPPGSTYKIDNPAYTIISWSELR</sequence>
<proteinExistence type="predicted"/>
<dbReference type="InterPro" id="IPR022225">
    <property type="entry name" value="Phage_tail_fibre_N"/>
</dbReference>
<dbReference type="RefSeq" id="WP_394633187.1">
    <property type="nucleotide sequence ID" value="NZ_JBIHSE010000004.1"/>
</dbReference>
<accession>A0ABW7JHJ1</accession>
<dbReference type="Pfam" id="PF12571">
    <property type="entry name" value="Phage_tail_fib"/>
    <property type="match status" value="1"/>
</dbReference>
<organism evidence="2 3">
    <name type="scientific">Vibrio jasicida</name>
    <dbReference type="NCBI Taxonomy" id="766224"/>
    <lineage>
        <taxon>Bacteria</taxon>
        <taxon>Pseudomonadati</taxon>
        <taxon>Pseudomonadota</taxon>
        <taxon>Gammaproteobacteria</taxon>
        <taxon>Vibrionales</taxon>
        <taxon>Vibrionaceae</taxon>
        <taxon>Vibrio</taxon>
    </lineage>
</organism>
<dbReference type="Proteomes" id="UP001607221">
    <property type="component" value="Unassembled WGS sequence"/>
</dbReference>
<comment type="caution">
    <text evidence="2">The sequence shown here is derived from an EMBL/GenBank/DDBJ whole genome shotgun (WGS) entry which is preliminary data.</text>
</comment>
<dbReference type="EMBL" id="JBIHSE010000004">
    <property type="protein sequence ID" value="MFH0274884.1"/>
    <property type="molecule type" value="Genomic_DNA"/>
</dbReference>
<gene>
    <name evidence="2" type="ORF">ACGRHZ_26785</name>
</gene>
<feature type="domain" description="Phage tail fibre protein N-terminal" evidence="1">
    <location>
        <begin position="3"/>
        <end position="160"/>
    </location>
</feature>
<protein>
    <submittedName>
        <fullName evidence="2">Phage tail protein</fullName>
    </submittedName>
</protein>
<dbReference type="Gene3D" id="6.20.80.10">
    <property type="match status" value="3"/>
</dbReference>
<name>A0ABW7JHJ1_9VIBR</name>
<evidence type="ECO:0000313" key="2">
    <source>
        <dbReference type="EMBL" id="MFH0274884.1"/>
    </source>
</evidence>
<keyword evidence="3" id="KW-1185">Reference proteome</keyword>